<evidence type="ECO:0000256" key="1">
    <source>
        <dbReference type="SAM" id="MobiDB-lite"/>
    </source>
</evidence>
<gene>
    <name evidence="2" type="ORF">EJ08DRAFT_561244</name>
</gene>
<reference evidence="2" key="1">
    <citation type="journal article" date="2020" name="Stud. Mycol.">
        <title>101 Dothideomycetes genomes: a test case for predicting lifestyles and emergence of pathogens.</title>
        <authorList>
            <person name="Haridas S."/>
            <person name="Albert R."/>
            <person name="Binder M."/>
            <person name="Bloem J."/>
            <person name="Labutti K."/>
            <person name="Salamov A."/>
            <person name="Andreopoulos B."/>
            <person name="Baker S."/>
            <person name="Barry K."/>
            <person name="Bills G."/>
            <person name="Bluhm B."/>
            <person name="Cannon C."/>
            <person name="Castanera R."/>
            <person name="Culley D."/>
            <person name="Daum C."/>
            <person name="Ezra D."/>
            <person name="Gonzalez J."/>
            <person name="Henrissat B."/>
            <person name="Kuo A."/>
            <person name="Liang C."/>
            <person name="Lipzen A."/>
            <person name="Lutzoni F."/>
            <person name="Magnuson J."/>
            <person name="Mondo S."/>
            <person name="Nolan M."/>
            <person name="Ohm R."/>
            <person name="Pangilinan J."/>
            <person name="Park H.-J."/>
            <person name="Ramirez L."/>
            <person name="Alfaro M."/>
            <person name="Sun H."/>
            <person name="Tritt A."/>
            <person name="Yoshinaga Y."/>
            <person name="Zwiers L.-H."/>
            <person name="Turgeon B."/>
            <person name="Goodwin S."/>
            <person name="Spatafora J."/>
            <person name="Crous P."/>
            <person name="Grigoriev I."/>
        </authorList>
    </citation>
    <scope>NUCLEOTIDE SEQUENCE</scope>
    <source>
        <strain evidence="2">CBS 130266</strain>
    </source>
</reference>
<organism evidence="2 3">
    <name type="scientific">Tothia fuscella</name>
    <dbReference type="NCBI Taxonomy" id="1048955"/>
    <lineage>
        <taxon>Eukaryota</taxon>
        <taxon>Fungi</taxon>
        <taxon>Dikarya</taxon>
        <taxon>Ascomycota</taxon>
        <taxon>Pezizomycotina</taxon>
        <taxon>Dothideomycetes</taxon>
        <taxon>Pleosporomycetidae</taxon>
        <taxon>Venturiales</taxon>
        <taxon>Cylindrosympodiaceae</taxon>
        <taxon>Tothia</taxon>
    </lineage>
</organism>
<dbReference type="EMBL" id="MU007023">
    <property type="protein sequence ID" value="KAF2432927.1"/>
    <property type="molecule type" value="Genomic_DNA"/>
</dbReference>
<evidence type="ECO:0000313" key="3">
    <source>
        <dbReference type="Proteomes" id="UP000800235"/>
    </source>
</evidence>
<dbReference type="Proteomes" id="UP000800235">
    <property type="component" value="Unassembled WGS sequence"/>
</dbReference>
<accession>A0A9P4NWD8</accession>
<dbReference type="OrthoDB" id="3827557at2759"/>
<comment type="caution">
    <text evidence="2">The sequence shown here is derived from an EMBL/GenBank/DDBJ whole genome shotgun (WGS) entry which is preliminary data.</text>
</comment>
<dbReference type="AlphaFoldDB" id="A0A9P4NWD8"/>
<evidence type="ECO:0000313" key="2">
    <source>
        <dbReference type="EMBL" id="KAF2432927.1"/>
    </source>
</evidence>
<sequence>NSYFVPGFGISRSIIQSEIRYFCGPDATVRPYTHQDRDGYLVTTPGPPLTKDQVDDLKDASREFEERQAERTQVKGHDECFVNKPVPVGHRVNLSS</sequence>
<keyword evidence="3" id="KW-1185">Reference proteome</keyword>
<feature type="non-terminal residue" evidence="2">
    <location>
        <position position="1"/>
    </location>
</feature>
<name>A0A9P4NWD8_9PEZI</name>
<protein>
    <submittedName>
        <fullName evidence="2">Uncharacterized protein</fullName>
    </submittedName>
</protein>
<proteinExistence type="predicted"/>
<feature type="region of interest" description="Disordered" evidence="1">
    <location>
        <begin position="33"/>
        <end position="54"/>
    </location>
</feature>
<feature type="non-terminal residue" evidence="2">
    <location>
        <position position="96"/>
    </location>
</feature>
<dbReference type="PANTHER" id="PTHR39609:SF2">
    <property type="entry name" value="TRANSCRIPTION FACTOR RFEG"/>
    <property type="match status" value="1"/>
</dbReference>
<dbReference type="PANTHER" id="PTHR39609">
    <property type="entry name" value="RFEG-RELATED"/>
    <property type="match status" value="1"/>
</dbReference>